<evidence type="ECO:0000256" key="16">
    <source>
        <dbReference type="PIRSR" id="PIRSR037913-2"/>
    </source>
</evidence>
<comment type="cofactor">
    <cofactor evidence="1">
        <name>a divalent metal cation</name>
        <dbReference type="ChEBI" id="CHEBI:60240"/>
    </cofactor>
</comment>
<keyword evidence="11 14" id="KW-0805">Transcription regulation</keyword>
<keyword evidence="13 14" id="KW-0539">Nucleus</keyword>
<feature type="binding site" evidence="17">
    <location>
        <position position="207"/>
    </location>
    <ligand>
        <name>a divalent metal cation</name>
        <dbReference type="ChEBI" id="CHEBI:60240"/>
    </ligand>
</feature>
<proteinExistence type="inferred from homology"/>
<keyword evidence="9 14" id="KW-0378">Hydrolase</keyword>
<dbReference type="Pfam" id="PF00850">
    <property type="entry name" value="Hist_deacetyl"/>
    <property type="match status" value="1"/>
</dbReference>
<dbReference type="InterPro" id="IPR023801">
    <property type="entry name" value="His_deacetylse_dom"/>
</dbReference>
<feature type="binding site" evidence="17">
    <location>
        <position position="209"/>
    </location>
    <ligand>
        <name>a divalent metal cation</name>
        <dbReference type="ChEBI" id="CHEBI:60240"/>
    </ligand>
</feature>
<dbReference type="GeneID" id="2911454"/>
<dbReference type="FunFam" id="3.40.800.20:FF:000039">
    <property type="entry name" value="Histone deacetylase"/>
    <property type="match status" value="1"/>
</dbReference>
<keyword evidence="12 14" id="KW-0804">Transcription</keyword>
<dbReference type="InterPro" id="IPR003084">
    <property type="entry name" value="HDAC_I/II"/>
</dbReference>
<evidence type="ECO:0000313" key="20">
    <source>
        <dbReference type="Proteomes" id="UP000182444"/>
    </source>
</evidence>
<evidence type="ECO:0000313" key="19">
    <source>
        <dbReference type="EMBL" id="AOW06220.1"/>
    </source>
</evidence>
<feature type="binding site" evidence="16">
    <location>
        <position position="180"/>
    </location>
    <ligand>
        <name>substrate</name>
    </ligand>
</feature>
<dbReference type="InterPro" id="IPR000286">
    <property type="entry name" value="HDACs"/>
</dbReference>
<evidence type="ECO:0000256" key="10">
    <source>
        <dbReference type="ARBA" id="ARBA00022853"/>
    </source>
</evidence>
<evidence type="ECO:0000256" key="17">
    <source>
        <dbReference type="PIRSR" id="PIRSR037913-3"/>
    </source>
</evidence>
<dbReference type="SUPFAM" id="SSF52768">
    <property type="entry name" value="Arginase/deacetylase"/>
    <property type="match status" value="1"/>
</dbReference>
<evidence type="ECO:0000256" key="1">
    <source>
        <dbReference type="ARBA" id="ARBA00001968"/>
    </source>
</evidence>
<evidence type="ECO:0000256" key="8">
    <source>
        <dbReference type="ARBA" id="ARBA00022723"/>
    </source>
</evidence>
<evidence type="ECO:0000256" key="7">
    <source>
        <dbReference type="ARBA" id="ARBA00022491"/>
    </source>
</evidence>
<keyword evidence="6" id="KW-0963">Cytoplasm</keyword>
<feature type="binding site" evidence="16">
    <location>
        <position position="130"/>
    </location>
    <ligand>
        <name>substrate</name>
    </ligand>
</feature>
<reference evidence="19 20" key="1">
    <citation type="journal article" date="2016" name="PLoS ONE">
        <title>Sequence Assembly of Yarrowia lipolytica Strain W29/CLIB89 Shows Transposable Element Diversity.</title>
        <authorList>
            <person name="Magnan C."/>
            <person name="Yu J."/>
            <person name="Chang I."/>
            <person name="Jahn E."/>
            <person name="Kanomata Y."/>
            <person name="Wu J."/>
            <person name="Zeller M."/>
            <person name="Oakes M."/>
            <person name="Baldi P."/>
            <person name="Sandmeyer S."/>
        </authorList>
    </citation>
    <scope>NUCLEOTIDE SEQUENCE [LARGE SCALE GENOMIC DNA]</scope>
    <source>
        <strain evidence="20">CLIB89(W29)</strain>
    </source>
</reference>
<name>A0A1D8NKS5_YARLL</name>
<dbReference type="InterPro" id="IPR023696">
    <property type="entry name" value="Ureohydrolase_dom_sf"/>
</dbReference>
<evidence type="ECO:0000256" key="6">
    <source>
        <dbReference type="ARBA" id="ARBA00022490"/>
    </source>
</evidence>
<evidence type="ECO:0000256" key="12">
    <source>
        <dbReference type="ARBA" id="ARBA00023163"/>
    </source>
</evidence>
<evidence type="ECO:0000256" key="9">
    <source>
        <dbReference type="ARBA" id="ARBA00022801"/>
    </source>
</evidence>
<evidence type="ECO:0000256" key="5">
    <source>
        <dbReference type="ARBA" id="ARBA00022454"/>
    </source>
</evidence>
<accession>A0A1D8NKS5</accession>
<dbReference type="EC" id="3.5.1.98" evidence="14"/>
<feature type="domain" description="Histone deacetylase" evidence="18">
    <location>
        <begin position="65"/>
        <end position="350"/>
    </location>
</feature>
<dbReference type="PANTHER" id="PTHR10625">
    <property type="entry name" value="HISTONE DEACETYLASE HDAC1-RELATED"/>
    <property type="match status" value="1"/>
</dbReference>
<comment type="subcellular location">
    <subcellularLocation>
        <location evidence="3">Chromosome</location>
    </subcellularLocation>
    <subcellularLocation>
        <location evidence="4">Cytoplasm</location>
    </subcellularLocation>
    <subcellularLocation>
        <location evidence="2 14">Nucleus</location>
    </subcellularLocation>
</comment>
<dbReference type="Proteomes" id="UP000182444">
    <property type="component" value="Chromosome 1E"/>
</dbReference>
<dbReference type="eggNOG" id="KOG1342">
    <property type="taxonomic scope" value="Eukaryota"/>
</dbReference>
<dbReference type="GO" id="GO:0046872">
    <property type="term" value="F:metal ion binding"/>
    <property type="evidence" value="ECO:0007669"/>
    <property type="project" value="UniProtKB-KW"/>
</dbReference>
<dbReference type="KEGG" id="yli:2911454"/>
<keyword evidence="7" id="KW-0678">Repressor</keyword>
<evidence type="ECO:0000256" key="13">
    <source>
        <dbReference type="ARBA" id="ARBA00023242"/>
    </source>
</evidence>
<dbReference type="PANTHER" id="PTHR10625:SF14">
    <property type="entry name" value="HISTONE DEACETYLASE 8"/>
    <property type="match status" value="1"/>
</dbReference>
<sequence>MYMYCIYWCSSNYCMAAILIYNRDITRKPNSKLLGDTSFETVQYTVGMPGICIHPLASKVCSGRPSNEGRAALVDSLLVALQLHKSYKLIPITPATAAELQRYHSLEYVSAVLKKGQSEKTLDKMGLIHDCPIFPGLDAYVKLVAGSTLSCARQLMSGQHQLCINWYGGRHHGKRSAASGFCYVNDVVLGIQEMRKQYQKIMYIDVDLHHGDAVSAAFLHSKNVLCVSLHHYDTGFFPGTGALSDCGSGPGEYHTANVPLRKGFGDQSLDRVFHSIVEGYYEAYQPTAVVLLLGCDGLATDEHKKWNLSVPGLGEIVRKVASWKKPTLVLGGGGYNHTDTARCWTYSTAVCSGMTKEEILALELPSKLSEKHLVQFETDGYTLWNDENLRGRTMVDENDDEYLKELESTHQERIGKLRPAIATE</sequence>
<keyword evidence="8 17" id="KW-0479">Metal-binding</keyword>
<dbReference type="GO" id="GO:0005634">
    <property type="term" value="C:nucleus"/>
    <property type="evidence" value="ECO:0007669"/>
    <property type="project" value="UniProtKB-SubCell"/>
</dbReference>
<protein>
    <recommendedName>
        <fullName evidence="14">Histone deacetylase</fullName>
        <ecNumber evidence="14">3.5.1.98</ecNumber>
    </recommendedName>
</protein>
<organism evidence="19 20">
    <name type="scientific">Yarrowia lipolytica</name>
    <name type="common">Candida lipolytica</name>
    <dbReference type="NCBI Taxonomy" id="4952"/>
    <lineage>
        <taxon>Eukaryota</taxon>
        <taxon>Fungi</taxon>
        <taxon>Dikarya</taxon>
        <taxon>Ascomycota</taxon>
        <taxon>Saccharomycotina</taxon>
        <taxon>Dipodascomycetes</taxon>
        <taxon>Dipodascales</taxon>
        <taxon>Dipodascales incertae sedis</taxon>
        <taxon>Yarrowia</taxon>
    </lineage>
</organism>
<dbReference type="GO" id="GO:0031507">
    <property type="term" value="P:heterochromatin formation"/>
    <property type="evidence" value="ECO:0007669"/>
    <property type="project" value="TreeGrafter"/>
</dbReference>
<dbReference type="GO" id="GO:0005737">
    <property type="term" value="C:cytoplasm"/>
    <property type="evidence" value="ECO:0007669"/>
    <property type="project" value="UniProtKB-SubCell"/>
</dbReference>
<evidence type="ECO:0000256" key="15">
    <source>
        <dbReference type="PIRSR" id="PIRSR037913-1"/>
    </source>
</evidence>
<dbReference type="GO" id="GO:0141221">
    <property type="term" value="F:histone deacetylase activity, hydrolytic mechanism"/>
    <property type="evidence" value="ECO:0007669"/>
    <property type="project" value="UniProtKB-EC"/>
</dbReference>
<dbReference type="AlphaFoldDB" id="A0A1D8NKS5"/>
<dbReference type="PRINTS" id="PR01270">
    <property type="entry name" value="HDASUPER"/>
</dbReference>
<evidence type="ECO:0000256" key="4">
    <source>
        <dbReference type="ARBA" id="ARBA00004496"/>
    </source>
</evidence>
<feature type="binding site" evidence="16">
    <location>
        <position position="335"/>
    </location>
    <ligand>
        <name>substrate</name>
    </ligand>
</feature>
<comment type="similarity">
    <text evidence="14">Belongs to the histone deacetylase family. HD Type 1 subfamily.</text>
</comment>
<evidence type="ECO:0000256" key="14">
    <source>
        <dbReference type="PIRNR" id="PIRNR037913"/>
    </source>
</evidence>
<feature type="active site" description="Proton acceptor" evidence="15">
    <location>
        <position position="172"/>
    </location>
</feature>
<evidence type="ECO:0000256" key="11">
    <source>
        <dbReference type="ARBA" id="ARBA00023015"/>
    </source>
</evidence>
<comment type="catalytic activity">
    <reaction evidence="14">
        <text>N(6)-acetyl-L-lysyl-[histone] + H2O = L-lysyl-[histone] + acetate</text>
        <dbReference type="Rhea" id="RHEA:58196"/>
        <dbReference type="Rhea" id="RHEA-COMP:9845"/>
        <dbReference type="Rhea" id="RHEA-COMP:11338"/>
        <dbReference type="ChEBI" id="CHEBI:15377"/>
        <dbReference type="ChEBI" id="CHEBI:29969"/>
        <dbReference type="ChEBI" id="CHEBI:30089"/>
        <dbReference type="ChEBI" id="CHEBI:61930"/>
        <dbReference type="EC" id="3.5.1.98"/>
    </reaction>
</comment>
<dbReference type="VEuPathDB" id="FungiDB:YALI0_E31262g"/>
<dbReference type="VEuPathDB" id="FungiDB:YALI1_E36805g"/>
<evidence type="ECO:0000256" key="3">
    <source>
        <dbReference type="ARBA" id="ARBA00004286"/>
    </source>
</evidence>
<evidence type="ECO:0000259" key="18">
    <source>
        <dbReference type="Pfam" id="PF00850"/>
    </source>
</evidence>
<dbReference type="GO" id="GO:0005694">
    <property type="term" value="C:chromosome"/>
    <property type="evidence" value="ECO:0007669"/>
    <property type="project" value="UniProtKB-SubCell"/>
</dbReference>
<dbReference type="InterPro" id="IPR037138">
    <property type="entry name" value="His_deacetylse_dom_sf"/>
</dbReference>
<dbReference type="RefSeq" id="XP_504627.3">
    <property type="nucleotide sequence ID" value="XM_504627.3"/>
</dbReference>
<evidence type="ECO:0000256" key="2">
    <source>
        <dbReference type="ARBA" id="ARBA00004123"/>
    </source>
</evidence>
<dbReference type="Gene3D" id="3.40.800.20">
    <property type="entry name" value="Histone deacetylase domain"/>
    <property type="match status" value="1"/>
</dbReference>
<dbReference type="PIRSF" id="PIRSF037913">
    <property type="entry name" value="His_deacetylse_1"/>
    <property type="match status" value="1"/>
</dbReference>
<feature type="binding site" evidence="17">
    <location>
        <position position="296"/>
    </location>
    <ligand>
        <name>a divalent metal cation</name>
        <dbReference type="ChEBI" id="CHEBI:60240"/>
    </ligand>
</feature>
<dbReference type="EMBL" id="CP017557">
    <property type="protein sequence ID" value="AOW06220.1"/>
    <property type="molecule type" value="Genomic_DNA"/>
</dbReference>
<dbReference type="PRINTS" id="PR01271">
    <property type="entry name" value="HISDACETLASE"/>
</dbReference>
<keyword evidence="5" id="KW-0158">Chromosome</keyword>
<keyword evidence="10 14" id="KW-0156">Chromatin regulator</keyword>
<gene>
    <name evidence="19" type="ORF">YALI1_E36805g</name>
</gene>